<organism evidence="2 3">
    <name type="scientific">Methylorubrum extorquens</name>
    <name type="common">Methylobacterium dichloromethanicum</name>
    <name type="synonym">Methylobacterium extorquens</name>
    <dbReference type="NCBI Taxonomy" id="408"/>
    <lineage>
        <taxon>Bacteria</taxon>
        <taxon>Pseudomonadati</taxon>
        <taxon>Pseudomonadota</taxon>
        <taxon>Alphaproteobacteria</taxon>
        <taxon>Hyphomicrobiales</taxon>
        <taxon>Methylobacteriaceae</taxon>
        <taxon>Methylorubrum</taxon>
    </lineage>
</organism>
<proteinExistence type="predicted"/>
<feature type="region of interest" description="Disordered" evidence="1">
    <location>
        <begin position="1"/>
        <end position="47"/>
    </location>
</feature>
<evidence type="ECO:0000313" key="2">
    <source>
        <dbReference type="EMBL" id="OHV15876.1"/>
    </source>
</evidence>
<gene>
    <name evidence="2" type="ORF">BK022_15900</name>
</gene>
<evidence type="ECO:0000256" key="1">
    <source>
        <dbReference type="SAM" id="MobiDB-lite"/>
    </source>
</evidence>
<dbReference type="EMBL" id="MNAO01000198">
    <property type="protein sequence ID" value="OHV15876.1"/>
    <property type="molecule type" value="Genomic_DNA"/>
</dbReference>
<sequence>MERAAQIRDEAVERGVEGRAPGDHHDIRSDRRRIRRHGGNGAAQASPYPVAFGRMPYALGDGEAEEEALGGRAVARLARIA</sequence>
<feature type="compositionally biased region" description="Basic and acidic residues" evidence="1">
    <location>
        <begin position="1"/>
        <end position="29"/>
    </location>
</feature>
<comment type="caution">
    <text evidence="2">The sequence shown here is derived from an EMBL/GenBank/DDBJ whole genome shotgun (WGS) entry which is preliminary data.</text>
</comment>
<accession>A0A1S1P456</accession>
<reference evidence="2 3" key="1">
    <citation type="submission" date="2016-10" db="EMBL/GenBank/DDBJ databases">
        <title>Draft genome sequence of Methylobacterium extorquens CP3, a seed endophyte of Crotalaria pumila with plant growth-promoting and metal tolerance properties.</title>
        <authorList>
            <person name="Sanchez-Lopez A.S."/>
            <person name="Van Hamme J.D."/>
            <person name="Thijs S."/>
            <person name="Mcammond B.M."/>
            <person name="Stevens V."/>
            <person name="Gonzalez-Chavez M.D.C."/>
            <person name="Vangronsveld J."/>
        </authorList>
    </citation>
    <scope>NUCLEOTIDE SEQUENCE [LARGE SCALE GENOMIC DNA]</scope>
    <source>
        <strain evidence="2 3">CP3</strain>
    </source>
</reference>
<dbReference type="Proteomes" id="UP000180215">
    <property type="component" value="Unassembled WGS sequence"/>
</dbReference>
<name>A0A1S1P456_METEX</name>
<evidence type="ECO:0000313" key="3">
    <source>
        <dbReference type="Proteomes" id="UP000180215"/>
    </source>
</evidence>
<dbReference type="AlphaFoldDB" id="A0A1S1P456"/>
<protein>
    <submittedName>
        <fullName evidence="2">Uncharacterized protein</fullName>
    </submittedName>
</protein>